<dbReference type="InterPro" id="IPR014883">
    <property type="entry name" value="VRR_NUC"/>
</dbReference>
<evidence type="ECO:0000256" key="2">
    <source>
        <dbReference type="ARBA" id="ARBA00022722"/>
    </source>
</evidence>
<sequence>MERTEKDIERYLCKRVKALGGKAYKFVSPGNAGVPDRLVVVPTGLESLVTAIYLLVEVKKPGGCLRPQQRMKIKELCDMGADCRIVDCYERVDKVIMELETAVVAISVLAGDVGNGRCI</sequence>
<dbReference type="Gene3D" id="3.40.1350.10">
    <property type="match status" value="1"/>
</dbReference>
<dbReference type="GO" id="GO:0016788">
    <property type="term" value="F:hydrolase activity, acting on ester bonds"/>
    <property type="evidence" value="ECO:0007669"/>
    <property type="project" value="InterPro"/>
</dbReference>
<dbReference type="SMART" id="SM00990">
    <property type="entry name" value="VRR_NUC"/>
    <property type="match status" value="1"/>
</dbReference>
<dbReference type="AlphaFoldDB" id="R6I8M6"/>
<dbReference type="GO" id="GO:0004518">
    <property type="term" value="F:nuclease activity"/>
    <property type="evidence" value="ECO:0007669"/>
    <property type="project" value="UniProtKB-KW"/>
</dbReference>
<keyword evidence="2" id="KW-0540">Nuclease</keyword>
<dbReference type="HOGENOM" id="CLU_161041_0_0_9"/>
<dbReference type="eggNOG" id="ENOG5032Y88">
    <property type="taxonomic scope" value="Bacteria"/>
</dbReference>
<proteinExistence type="predicted"/>
<evidence type="ECO:0000256" key="3">
    <source>
        <dbReference type="ARBA" id="ARBA00022801"/>
    </source>
</evidence>
<accession>R6I8M6</accession>
<comment type="cofactor">
    <cofactor evidence="1">
        <name>Mg(2+)</name>
        <dbReference type="ChEBI" id="CHEBI:18420"/>
    </cofactor>
</comment>
<keyword evidence="3" id="KW-0378">Hydrolase</keyword>
<evidence type="ECO:0000259" key="4">
    <source>
        <dbReference type="SMART" id="SM00990"/>
    </source>
</evidence>
<dbReference type="EMBL" id="CBDS010000052">
    <property type="protein sequence ID" value="CDB45670.1"/>
    <property type="molecule type" value="Genomic_DNA"/>
</dbReference>
<dbReference type="RefSeq" id="WP_021717697.1">
    <property type="nucleotide sequence ID" value="NZ_FR885222.1"/>
</dbReference>
<dbReference type="Pfam" id="PF08774">
    <property type="entry name" value="VRR_NUC"/>
    <property type="match status" value="1"/>
</dbReference>
<evidence type="ECO:0000313" key="5">
    <source>
        <dbReference type="EMBL" id="CDB45670.1"/>
    </source>
</evidence>
<comment type="caution">
    <text evidence="5">The sequence shown here is derived from an EMBL/GenBank/DDBJ whole genome shotgun (WGS) entry which is preliminary data.</text>
</comment>
<feature type="domain" description="VRR-NUC" evidence="4">
    <location>
        <begin position="3"/>
        <end position="90"/>
    </location>
</feature>
<dbReference type="STRING" id="1262914.BN533_00795"/>
<organism evidence="5">
    <name type="scientific">Phascolarctobacterium faecium</name>
    <dbReference type="NCBI Taxonomy" id="33025"/>
    <lineage>
        <taxon>Bacteria</taxon>
        <taxon>Bacillati</taxon>
        <taxon>Bacillota</taxon>
        <taxon>Negativicutes</taxon>
        <taxon>Acidaminococcales</taxon>
        <taxon>Acidaminococcaceae</taxon>
        <taxon>Phascolarctobacterium</taxon>
    </lineage>
</organism>
<dbReference type="GO" id="GO:0003676">
    <property type="term" value="F:nucleic acid binding"/>
    <property type="evidence" value="ECO:0007669"/>
    <property type="project" value="InterPro"/>
</dbReference>
<reference evidence="5" key="1">
    <citation type="submission" date="2012-11" db="EMBL/GenBank/DDBJ databases">
        <title>Dependencies among metagenomic species, viruses, plasmids and units of genetic variation.</title>
        <authorList>
            <person name="Nielsen H.B."/>
            <person name="Almeida M."/>
            <person name="Juncker A.S."/>
            <person name="Rasmussen S."/>
            <person name="Li J."/>
            <person name="Sunagawa S."/>
            <person name="Plichta D."/>
            <person name="Gautier L."/>
            <person name="Le Chatelier E."/>
            <person name="Peletier E."/>
            <person name="Bonde I."/>
            <person name="Nielsen T."/>
            <person name="Manichanh C."/>
            <person name="Arumugam M."/>
            <person name="Batto J."/>
            <person name="Santos M.B.Q.D."/>
            <person name="Blom N."/>
            <person name="Borruel N."/>
            <person name="Burgdorf K.S."/>
            <person name="Boumezbeur F."/>
            <person name="Casellas F."/>
            <person name="Dore J."/>
            <person name="Guarner F."/>
            <person name="Hansen T."/>
            <person name="Hildebrand F."/>
            <person name="Kaas R.S."/>
            <person name="Kennedy S."/>
            <person name="Kristiansen K."/>
            <person name="Kultima J.R."/>
            <person name="Leonard P."/>
            <person name="Levenez F."/>
            <person name="Lund O."/>
            <person name="Moumen B."/>
            <person name="Le Paslier D."/>
            <person name="Pons N."/>
            <person name="Pedersen O."/>
            <person name="Prifti E."/>
            <person name="Qin J."/>
            <person name="Raes J."/>
            <person name="Tap J."/>
            <person name="Tims S."/>
            <person name="Ussery D.W."/>
            <person name="Yamada T."/>
            <person name="MetaHit consortium"/>
            <person name="Renault P."/>
            <person name="Sicheritz-Ponten T."/>
            <person name="Bork P."/>
            <person name="Wang J."/>
            <person name="Brunak S."/>
            <person name="Ehrlich S.D."/>
        </authorList>
    </citation>
    <scope>NUCLEOTIDE SEQUENCE [LARGE SCALE GENOMIC DNA]</scope>
</reference>
<evidence type="ECO:0000256" key="1">
    <source>
        <dbReference type="ARBA" id="ARBA00001946"/>
    </source>
</evidence>
<name>R6I8M6_9FIRM</name>
<protein>
    <recommendedName>
        <fullName evidence="4">VRR-NUC domain-containing protein</fullName>
    </recommendedName>
</protein>
<dbReference type="InterPro" id="IPR011856">
    <property type="entry name" value="tRNA_endonuc-like_dom_sf"/>
</dbReference>
<gene>
    <name evidence="5" type="ORF">BN533_00795</name>
</gene>